<evidence type="ECO:0000256" key="1">
    <source>
        <dbReference type="SAM" id="MobiDB-lite"/>
    </source>
</evidence>
<reference evidence="3 4" key="1">
    <citation type="journal article" date="2018" name="PLoS Genet.">
        <title>Population sequencing reveals clonal diversity and ancestral inbreeding in the grapevine cultivar Chardonnay.</title>
        <authorList>
            <person name="Roach M.J."/>
            <person name="Johnson D.L."/>
            <person name="Bohlmann J."/>
            <person name="van Vuuren H.J."/>
            <person name="Jones S.J."/>
            <person name="Pretorius I.S."/>
            <person name="Schmidt S.A."/>
            <person name="Borneman A.R."/>
        </authorList>
    </citation>
    <scope>NUCLEOTIDE SEQUENCE [LARGE SCALE GENOMIC DNA]</scope>
    <source>
        <strain evidence="4">cv. Chardonnay</strain>
        <tissue evidence="3">Leaf</tissue>
    </source>
</reference>
<dbReference type="InterPro" id="IPR009675">
    <property type="entry name" value="TPX2_fam"/>
</dbReference>
<gene>
    <name evidence="3" type="primary">TPX2_0</name>
    <name evidence="3" type="ORF">CK203_017664</name>
</gene>
<dbReference type="Proteomes" id="UP000288805">
    <property type="component" value="Unassembled WGS sequence"/>
</dbReference>
<accession>A0A438JGZ5</accession>
<comment type="caution">
    <text evidence="3">The sequence shown here is derived from an EMBL/GenBank/DDBJ whole genome shotgun (WGS) entry which is preliminary data.</text>
</comment>
<organism evidence="3 4">
    <name type="scientific">Vitis vinifera</name>
    <name type="common">Grape</name>
    <dbReference type="NCBI Taxonomy" id="29760"/>
    <lineage>
        <taxon>Eukaryota</taxon>
        <taxon>Viridiplantae</taxon>
        <taxon>Streptophyta</taxon>
        <taxon>Embryophyta</taxon>
        <taxon>Tracheophyta</taxon>
        <taxon>Spermatophyta</taxon>
        <taxon>Magnoliopsida</taxon>
        <taxon>eudicotyledons</taxon>
        <taxon>Gunneridae</taxon>
        <taxon>Pentapetalae</taxon>
        <taxon>rosids</taxon>
        <taxon>Vitales</taxon>
        <taxon>Vitaceae</taxon>
        <taxon>Viteae</taxon>
        <taxon>Vitis</taxon>
    </lineage>
</organism>
<sequence length="472" mass="53692">MDEAMTDVPFEAQEIDLDYEFDAPQFFDFTRPELSEEAQEAECWFESAESYSPSPFIVELCWKEDSSLENEKTYPQCKDVKNANLINNNSDTGMDTETSALDEKNRGRIWYLHVHDAIQLENGFLKQLTVAFGLRLGLYIPKAKAKSLFKSKSCLSRTSTFMKPTASHLAKQNQLWEFHSSEFMRRLRKPLLGIDEKGSNNRSMIENQATKRQKIEGGFLHKAVTIPREPDLETAHRAQRHRLKKDALSNEPVKSNAHSFKARPLNRKILEAPSLLLTRRSRTPLPEFNVLQLKSSQGIPKHTSDHVVPLLIVGVNPPNSSSISQNPTIDSKRPDSVNASKQEICDIVHKVRVYPLKKKIFSSKLGLGVFRNIKQEAIVPVEFKFPTDDGLLHDPPIELFSKLSLKSEVKSSQPKMLHPNKGSKENAPGPFHQEHGMINVVKENPQRSWGNQNQCGTGMRIPKFETWTNVNR</sequence>
<dbReference type="GO" id="GO:0005874">
    <property type="term" value="C:microtubule"/>
    <property type="evidence" value="ECO:0007669"/>
    <property type="project" value="InterPro"/>
</dbReference>
<proteinExistence type="predicted"/>
<dbReference type="GO" id="GO:0060236">
    <property type="term" value="P:regulation of mitotic spindle organization"/>
    <property type="evidence" value="ECO:0007669"/>
    <property type="project" value="InterPro"/>
</dbReference>
<dbReference type="Pfam" id="PF12214">
    <property type="entry name" value="TPX2_importin"/>
    <property type="match status" value="1"/>
</dbReference>
<evidence type="ECO:0000259" key="2">
    <source>
        <dbReference type="Pfam" id="PF12214"/>
    </source>
</evidence>
<evidence type="ECO:0000313" key="3">
    <source>
        <dbReference type="EMBL" id="RVX08230.1"/>
    </source>
</evidence>
<name>A0A438JGZ5_VITVI</name>
<dbReference type="EMBL" id="QGNW01000042">
    <property type="protein sequence ID" value="RVX08230.1"/>
    <property type="molecule type" value="Genomic_DNA"/>
</dbReference>
<dbReference type="GO" id="GO:0005819">
    <property type="term" value="C:spindle"/>
    <property type="evidence" value="ECO:0007669"/>
    <property type="project" value="InterPro"/>
</dbReference>
<dbReference type="PANTHER" id="PTHR14326:SF55">
    <property type="entry name" value="CELL CYCLE REGULATED MICROTUBULE ASSOCIATED PROTEIN"/>
    <property type="match status" value="1"/>
</dbReference>
<dbReference type="AlphaFoldDB" id="A0A438JGZ5"/>
<evidence type="ECO:0000313" key="4">
    <source>
        <dbReference type="Proteomes" id="UP000288805"/>
    </source>
</evidence>
<dbReference type="InterPro" id="IPR027330">
    <property type="entry name" value="TPX2_central_dom"/>
</dbReference>
<protein>
    <submittedName>
        <fullName evidence="3">Protein TPX2</fullName>
    </submittedName>
</protein>
<dbReference type="PANTHER" id="PTHR14326">
    <property type="entry name" value="TARGETING PROTEIN FOR XKLP2"/>
    <property type="match status" value="1"/>
</dbReference>
<feature type="region of interest" description="Disordered" evidence="1">
    <location>
        <begin position="410"/>
        <end position="433"/>
    </location>
</feature>
<feature type="domain" description="TPX2 central" evidence="2">
    <location>
        <begin position="223"/>
        <end position="385"/>
    </location>
</feature>